<dbReference type="Pfam" id="PF20149">
    <property type="entry name" value="DUF6532"/>
    <property type="match status" value="1"/>
</dbReference>
<evidence type="ECO:0000313" key="4">
    <source>
        <dbReference type="Proteomes" id="UP000298390"/>
    </source>
</evidence>
<gene>
    <name evidence="3" type="ORF">EVJ58_g6051</name>
</gene>
<comment type="caution">
    <text evidence="3">The sequence shown here is derived from an EMBL/GenBank/DDBJ whole genome shotgun (WGS) entry which is preliminary data.</text>
</comment>
<evidence type="ECO:0000256" key="1">
    <source>
        <dbReference type="SAM" id="MobiDB-lite"/>
    </source>
</evidence>
<feature type="compositionally biased region" description="Basic residues" evidence="1">
    <location>
        <begin position="348"/>
        <end position="365"/>
    </location>
</feature>
<feature type="compositionally biased region" description="Basic and acidic residues" evidence="1">
    <location>
        <begin position="193"/>
        <end position="207"/>
    </location>
</feature>
<feature type="compositionally biased region" description="Basic and acidic residues" evidence="1">
    <location>
        <begin position="1"/>
        <end position="20"/>
    </location>
</feature>
<feature type="region of interest" description="Disordered" evidence="1">
    <location>
        <begin position="301"/>
        <end position="419"/>
    </location>
</feature>
<evidence type="ECO:0000259" key="2">
    <source>
        <dbReference type="Pfam" id="PF20149"/>
    </source>
</evidence>
<feature type="compositionally biased region" description="Basic and acidic residues" evidence="1">
    <location>
        <begin position="66"/>
        <end position="95"/>
    </location>
</feature>
<dbReference type="InterPro" id="IPR045341">
    <property type="entry name" value="DUF6532"/>
</dbReference>
<feature type="compositionally biased region" description="Basic and acidic residues" evidence="1">
    <location>
        <begin position="228"/>
        <end position="247"/>
    </location>
</feature>
<dbReference type="STRING" id="34475.A0A4Y9YB90"/>
<organism evidence="3 4">
    <name type="scientific">Rhodofomes roseus</name>
    <dbReference type="NCBI Taxonomy" id="34475"/>
    <lineage>
        <taxon>Eukaryota</taxon>
        <taxon>Fungi</taxon>
        <taxon>Dikarya</taxon>
        <taxon>Basidiomycota</taxon>
        <taxon>Agaricomycotina</taxon>
        <taxon>Agaricomycetes</taxon>
        <taxon>Polyporales</taxon>
        <taxon>Rhodofomes</taxon>
    </lineage>
</organism>
<dbReference type="Proteomes" id="UP000298390">
    <property type="component" value="Unassembled WGS sequence"/>
</dbReference>
<name>A0A4Y9YB90_9APHY</name>
<feature type="region of interest" description="Disordered" evidence="1">
    <location>
        <begin position="1"/>
        <end position="280"/>
    </location>
</feature>
<dbReference type="AlphaFoldDB" id="A0A4Y9YB90"/>
<sequence length="593" mass="65012">MKAYEEQVWGKKEKRERTKSDATGSSAPQKRPRQDSHRAEGVTSKNNVSVRGPKSSAPDIPSAYADPREDSALHEAYEASEPDVHKPKTVSHEPTKNVQDVDAMSSDDKGSDNDDGLISGGEQESEEDFGIDLSLPGLGTKRKNEKVEQQLNQGKSKFISAHKSVINKTVNTDEEDHSDQDYRFPSSGDESADDRNGSGPEPHDAEWQRAAQPSPVPPAEPSQANLKHNNDTRTVEHDAQRTVDQRADVAPTQATSTRSSVRAVTNVGAHDKSESSTRYVVEQPTVTQKKVVKYGTAAQRARASKKVENNPSLREMYWPEGAKPIDISSDSGDEESDHSATEIYSNAKGKRRVLPKKTALPKKASKAVTMPPKVSARVRDGSNKDRGSGDESSGVDDSQDPDLLPKMEPIAGEKRWPPETHLTYNQQGKVVGINAQRSSKIKTLLSDAIAHALPRALLRVNAYPTRAQRPDMFLDILVDTSARLGLNDITLRLLDDSTYAQDMMKLPIDRMCTVRGPMFDTCRDVAWEGYGLKALEEDPAALKKAVTALLTDNEFICPGKLVQLELGDLRAAGDREDLAMTCGAQLSVSRTRT</sequence>
<reference evidence="3 4" key="1">
    <citation type="submission" date="2019-01" db="EMBL/GenBank/DDBJ databases">
        <title>Genome sequencing of the rare red list fungi Fomitopsis rosea.</title>
        <authorList>
            <person name="Buettner E."/>
            <person name="Kellner H."/>
        </authorList>
    </citation>
    <scope>NUCLEOTIDE SEQUENCE [LARGE SCALE GENOMIC DNA]</scope>
    <source>
        <strain evidence="3 4">DSM 105464</strain>
    </source>
</reference>
<feature type="compositionally biased region" description="Polar residues" evidence="1">
    <location>
        <begin position="252"/>
        <end position="263"/>
    </location>
</feature>
<protein>
    <recommendedName>
        <fullName evidence="2">DUF6532 domain-containing protein</fullName>
    </recommendedName>
</protein>
<feature type="compositionally biased region" description="Basic and acidic residues" evidence="1">
    <location>
        <begin position="377"/>
        <end position="389"/>
    </location>
</feature>
<accession>A0A4Y9YB90</accession>
<evidence type="ECO:0000313" key="3">
    <source>
        <dbReference type="EMBL" id="TFY59003.1"/>
    </source>
</evidence>
<proteinExistence type="predicted"/>
<feature type="domain" description="DUF6532" evidence="2">
    <location>
        <begin position="455"/>
        <end position="559"/>
    </location>
</feature>
<dbReference type="EMBL" id="SEKV01000326">
    <property type="protein sequence ID" value="TFY59003.1"/>
    <property type="molecule type" value="Genomic_DNA"/>
</dbReference>